<organism evidence="1">
    <name type="scientific">hydrothermal vent metagenome</name>
    <dbReference type="NCBI Taxonomy" id="652676"/>
    <lineage>
        <taxon>unclassified sequences</taxon>
        <taxon>metagenomes</taxon>
        <taxon>ecological metagenomes</taxon>
    </lineage>
</organism>
<protein>
    <submittedName>
        <fullName evidence="1">Uncharacterized protein</fullName>
    </submittedName>
</protein>
<feature type="non-terminal residue" evidence="1">
    <location>
        <position position="1"/>
    </location>
</feature>
<dbReference type="EMBL" id="UOEI01000013">
    <property type="protein sequence ID" value="VAV89303.1"/>
    <property type="molecule type" value="Genomic_DNA"/>
</dbReference>
<proteinExistence type="predicted"/>
<name>A0A3B0RY36_9ZZZZ</name>
<evidence type="ECO:0000313" key="1">
    <source>
        <dbReference type="EMBL" id="VAV89303.1"/>
    </source>
</evidence>
<reference evidence="1" key="1">
    <citation type="submission" date="2018-06" db="EMBL/GenBank/DDBJ databases">
        <authorList>
            <person name="Zhirakovskaya E."/>
        </authorList>
    </citation>
    <scope>NUCLEOTIDE SEQUENCE</scope>
</reference>
<gene>
    <name evidence="1" type="ORF">MNBD_ACTINO01-1574</name>
</gene>
<dbReference type="AlphaFoldDB" id="A0A3B0RY36"/>
<accession>A0A3B0RY36</accession>
<sequence>SYGSGPFDGGSYSHDETLDMQRNDGRWLIRGIPWPWEPYMCGEVG</sequence>